<comment type="subcellular location">
    <subcellularLocation>
        <location evidence="5">Membrane</location>
        <topology evidence="5">Single-pass membrane protein</topology>
    </subcellularLocation>
</comment>
<organism evidence="6 7">
    <name type="scientific">Chrysodeixis includens</name>
    <name type="common">Soybean looper</name>
    <name type="synonym">Pseudoplusia includens</name>
    <dbReference type="NCBI Taxonomy" id="689277"/>
    <lineage>
        <taxon>Eukaryota</taxon>
        <taxon>Metazoa</taxon>
        <taxon>Ecdysozoa</taxon>
        <taxon>Arthropoda</taxon>
        <taxon>Hexapoda</taxon>
        <taxon>Insecta</taxon>
        <taxon>Pterygota</taxon>
        <taxon>Neoptera</taxon>
        <taxon>Endopterygota</taxon>
        <taxon>Lepidoptera</taxon>
        <taxon>Glossata</taxon>
        <taxon>Ditrysia</taxon>
        <taxon>Noctuoidea</taxon>
        <taxon>Noctuidae</taxon>
        <taxon>Plusiinae</taxon>
        <taxon>Chrysodeixis</taxon>
    </lineage>
</organism>
<evidence type="ECO:0000313" key="7">
    <source>
        <dbReference type="Proteomes" id="UP001154114"/>
    </source>
</evidence>
<keyword evidence="5" id="KW-1133">Transmembrane helix</keyword>
<dbReference type="InterPro" id="IPR002213">
    <property type="entry name" value="UDP_glucos_trans"/>
</dbReference>
<accession>A0A9P0BYB4</accession>
<evidence type="ECO:0000256" key="4">
    <source>
        <dbReference type="RuleBase" id="RU003718"/>
    </source>
</evidence>
<keyword evidence="5" id="KW-0732">Signal</keyword>
<dbReference type="FunFam" id="3.40.50.2000:FF:000050">
    <property type="entry name" value="UDP-glucuronosyltransferase"/>
    <property type="match status" value="1"/>
</dbReference>
<comment type="similarity">
    <text evidence="1 4">Belongs to the UDP-glycosyltransferase family.</text>
</comment>
<feature type="chain" id="PRO_5040537317" description="UDP-glucuronosyltransferase" evidence="5">
    <location>
        <begin position="21"/>
        <end position="520"/>
    </location>
</feature>
<dbReference type="EC" id="2.4.1.17" evidence="5"/>
<keyword evidence="2 4" id="KW-0328">Glycosyltransferase</keyword>
<gene>
    <name evidence="6" type="ORF">CINC_LOCUS8075</name>
</gene>
<dbReference type="GO" id="GO:0016020">
    <property type="term" value="C:membrane"/>
    <property type="evidence" value="ECO:0007669"/>
    <property type="project" value="UniProtKB-SubCell"/>
</dbReference>
<dbReference type="SUPFAM" id="SSF53756">
    <property type="entry name" value="UDP-Glycosyltransferase/glycogen phosphorylase"/>
    <property type="match status" value="1"/>
</dbReference>
<dbReference type="PANTHER" id="PTHR48043">
    <property type="entry name" value="EG:EG0003.4 PROTEIN-RELATED"/>
    <property type="match status" value="1"/>
</dbReference>
<evidence type="ECO:0000256" key="5">
    <source>
        <dbReference type="RuleBase" id="RU362059"/>
    </source>
</evidence>
<evidence type="ECO:0000256" key="1">
    <source>
        <dbReference type="ARBA" id="ARBA00009995"/>
    </source>
</evidence>
<dbReference type="Pfam" id="PF00201">
    <property type="entry name" value="UDPGT"/>
    <property type="match status" value="1"/>
</dbReference>
<dbReference type="InterPro" id="IPR050271">
    <property type="entry name" value="UDP-glycosyltransferase"/>
</dbReference>
<sequence>MYILLNLLVCSIFVVSDNEAARILAVFPTPSISHQVVFRPLTQELAKRGHEVTVITPDPVFKNSKAPPNLTEIDVHDISYNIWMESFMKSASKGNKNDMLSQIEIFLSTFPKVFNAQVQSEEVQTILSDKKRKFDLIFIEACVRSSLALSHVYKGVPVIVASSLGSIPGNYEVIGASEHPLLYASIFQQRIYDLSILEKITELYNLYQIKRAFKNNVEFENRLLQQAFGPDIPSVEELSNNVDMLFLNINPIFEGIRPVPPSVVYMGGLHLQPSKELPTDIKKYLDLSKHGVIYFSFGTNVAPSTLPPERIAIFTKVFSKLPYDVLWKWDKDDLPGRSDNIRISKWLPQSDLLRHPKVKLFITQGGLQSTDEAIVAGVPLIGFPLLADQWFNVEKYVHFKIGIKLDLATVTEEKLFDAIKSTIEDVSYRQNLEKLRSIMFDTPQTPLERAVWWTEYVLRHGGAKHLRSPAANISWAEYLELELVLTLLTGLFAILAVFIASIYLLYKKFISRGNSKQKRS</sequence>
<keyword evidence="7" id="KW-1185">Reference proteome</keyword>
<dbReference type="OrthoDB" id="5835829at2759"/>
<comment type="catalytic activity">
    <reaction evidence="5">
        <text>glucuronate acceptor + UDP-alpha-D-glucuronate = acceptor beta-D-glucuronoside + UDP + H(+)</text>
        <dbReference type="Rhea" id="RHEA:21032"/>
        <dbReference type="ChEBI" id="CHEBI:15378"/>
        <dbReference type="ChEBI" id="CHEBI:58052"/>
        <dbReference type="ChEBI" id="CHEBI:58223"/>
        <dbReference type="ChEBI" id="CHEBI:132367"/>
        <dbReference type="ChEBI" id="CHEBI:132368"/>
        <dbReference type="EC" id="2.4.1.17"/>
    </reaction>
</comment>
<proteinExistence type="inferred from homology"/>
<dbReference type="GO" id="GO:0015020">
    <property type="term" value="F:glucuronosyltransferase activity"/>
    <property type="evidence" value="ECO:0007669"/>
    <property type="project" value="UniProtKB-EC"/>
</dbReference>
<dbReference type="InterPro" id="IPR035595">
    <property type="entry name" value="UDP_glycos_trans_CS"/>
</dbReference>
<dbReference type="PANTHER" id="PTHR48043:SF145">
    <property type="entry name" value="FI06409P-RELATED"/>
    <property type="match status" value="1"/>
</dbReference>
<name>A0A9P0BYB4_CHRIL</name>
<reference evidence="6" key="1">
    <citation type="submission" date="2021-12" db="EMBL/GenBank/DDBJ databases">
        <authorList>
            <person name="King R."/>
        </authorList>
    </citation>
    <scope>NUCLEOTIDE SEQUENCE</scope>
</reference>
<protein>
    <recommendedName>
        <fullName evidence="5">UDP-glucuronosyltransferase</fullName>
        <ecNumber evidence="5">2.4.1.17</ecNumber>
    </recommendedName>
</protein>
<keyword evidence="3 4" id="KW-0808">Transferase</keyword>
<keyword evidence="5" id="KW-0472">Membrane</keyword>
<feature type="transmembrane region" description="Helical" evidence="5">
    <location>
        <begin position="483"/>
        <end position="506"/>
    </location>
</feature>
<evidence type="ECO:0000256" key="2">
    <source>
        <dbReference type="ARBA" id="ARBA00022676"/>
    </source>
</evidence>
<dbReference type="Gene3D" id="3.40.50.2000">
    <property type="entry name" value="Glycogen Phosphorylase B"/>
    <property type="match status" value="2"/>
</dbReference>
<dbReference type="PROSITE" id="PS00375">
    <property type="entry name" value="UDPGT"/>
    <property type="match status" value="1"/>
</dbReference>
<evidence type="ECO:0000256" key="3">
    <source>
        <dbReference type="ARBA" id="ARBA00022679"/>
    </source>
</evidence>
<evidence type="ECO:0000313" key="6">
    <source>
        <dbReference type="EMBL" id="CAH0598234.1"/>
    </source>
</evidence>
<dbReference type="EMBL" id="LR824028">
    <property type="protein sequence ID" value="CAH0598234.1"/>
    <property type="molecule type" value="Genomic_DNA"/>
</dbReference>
<feature type="signal peptide" evidence="5">
    <location>
        <begin position="1"/>
        <end position="20"/>
    </location>
</feature>
<dbReference type="Proteomes" id="UP001154114">
    <property type="component" value="Chromosome 25"/>
</dbReference>
<keyword evidence="5" id="KW-0812">Transmembrane</keyword>
<dbReference type="AlphaFoldDB" id="A0A9P0BYB4"/>
<dbReference type="CDD" id="cd03784">
    <property type="entry name" value="GT1_Gtf-like"/>
    <property type="match status" value="1"/>
</dbReference>